<proteinExistence type="predicted"/>
<reference evidence="2 3" key="1">
    <citation type="submission" date="2019-02" db="EMBL/GenBank/DDBJ databases">
        <title>Deep-cultivation of Planctomycetes and their phenomic and genomic characterization uncovers novel biology.</title>
        <authorList>
            <person name="Wiegand S."/>
            <person name="Jogler M."/>
            <person name="Boedeker C."/>
            <person name="Pinto D."/>
            <person name="Vollmers J."/>
            <person name="Rivas-Marin E."/>
            <person name="Kohn T."/>
            <person name="Peeters S.H."/>
            <person name="Heuer A."/>
            <person name="Rast P."/>
            <person name="Oberbeckmann S."/>
            <person name="Bunk B."/>
            <person name="Jeske O."/>
            <person name="Meyerdierks A."/>
            <person name="Storesund J.E."/>
            <person name="Kallscheuer N."/>
            <person name="Luecker S."/>
            <person name="Lage O.M."/>
            <person name="Pohl T."/>
            <person name="Merkel B.J."/>
            <person name="Hornburger P."/>
            <person name="Mueller R.-W."/>
            <person name="Bruemmer F."/>
            <person name="Labrenz M."/>
            <person name="Spormann A.M."/>
            <person name="Op Den Camp H."/>
            <person name="Overmann J."/>
            <person name="Amann R."/>
            <person name="Jetten M.S.M."/>
            <person name="Mascher T."/>
            <person name="Medema M.H."/>
            <person name="Devos D.P."/>
            <person name="Kaster A.-K."/>
            <person name="Ovreas L."/>
            <person name="Rohde M."/>
            <person name="Galperin M.Y."/>
            <person name="Jogler C."/>
        </authorList>
    </citation>
    <scope>NUCLEOTIDE SEQUENCE [LARGE SCALE GENOMIC DNA]</scope>
    <source>
        <strain evidence="2 3">Mal64</strain>
    </source>
</reference>
<evidence type="ECO:0000256" key="1">
    <source>
        <dbReference type="SAM" id="MobiDB-lite"/>
    </source>
</evidence>
<accession>A0A5C5ZNA9</accession>
<dbReference type="RefSeq" id="WP_146399713.1">
    <property type="nucleotide sequence ID" value="NZ_SJPQ01000002.1"/>
</dbReference>
<dbReference type="OrthoDB" id="277509at2"/>
<evidence type="ECO:0000313" key="2">
    <source>
        <dbReference type="EMBL" id="TWT88555.1"/>
    </source>
</evidence>
<protein>
    <recommendedName>
        <fullName evidence="4">Response regulatory domain-containing protein</fullName>
    </recommendedName>
</protein>
<gene>
    <name evidence="2" type="ORF">Mal64_20390</name>
</gene>
<keyword evidence="3" id="KW-1185">Reference proteome</keyword>
<sequence length="179" mass="19315">MSPLHSALAAKQISSHRRPAPHARQPVSLWNCLILSADPSRRDGIAKAAAAAGWETLACDSTGAAKRHVARWRLGLTIVDLQRLDADQRTAYQEFVDGVAVRRETLLLLCDDSESPLGESWARQLGVWMYLPEAVLDEPLTEICQKARSSAEKIQATTHPGSPVVPSPASATSSLGEAN</sequence>
<dbReference type="EMBL" id="SJPQ01000002">
    <property type="protein sequence ID" value="TWT88555.1"/>
    <property type="molecule type" value="Genomic_DNA"/>
</dbReference>
<evidence type="ECO:0008006" key="4">
    <source>
        <dbReference type="Google" id="ProtNLM"/>
    </source>
</evidence>
<comment type="caution">
    <text evidence="2">The sequence shown here is derived from an EMBL/GenBank/DDBJ whole genome shotgun (WGS) entry which is preliminary data.</text>
</comment>
<dbReference type="AlphaFoldDB" id="A0A5C5ZNA9"/>
<organism evidence="2 3">
    <name type="scientific">Pseudobythopirellula maris</name>
    <dbReference type="NCBI Taxonomy" id="2527991"/>
    <lineage>
        <taxon>Bacteria</taxon>
        <taxon>Pseudomonadati</taxon>
        <taxon>Planctomycetota</taxon>
        <taxon>Planctomycetia</taxon>
        <taxon>Pirellulales</taxon>
        <taxon>Lacipirellulaceae</taxon>
        <taxon>Pseudobythopirellula</taxon>
    </lineage>
</organism>
<evidence type="ECO:0000313" key="3">
    <source>
        <dbReference type="Proteomes" id="UP000315440"/>
    </source>
</evidence>
<name>A0A5C5ZNA9_9BACT</name>
<feature type="compositionally biased region" description="Low complexity" evidence="1">
    <location>
        <begin position="160"/>
        <end position="179"/>
    </location>
</feature>
<dbReference type="Proteomes" id="UP000315440">
    <property type="component" value="Unassembled WGS sequence"/>
</dbReference>
<feature type="region of interest" description="Disordered" evidence="1">
    <location>
        <begin position="149"/>
        <end position="179"/>
    </location>
</feature>